<reference evidence="3 4" key="1">
    <citation type="submission" date="2019-05" db="EMBL/GenBank/DDBJ databases">
        <title>Dyadobacter AR-3-8 sp. nov., isolated from arctic soil.</title>
        <authorList>
            <person name="Chaudhary D.K."/>
        </authorList>
    </citation>
    <scope>NUCLEOTIDE SEQUENCE [LARGE SCALE GENOMIC DNA]</scope>
    <source>
        <strain evidence="3 4">AR-3-8</strain>
    </source>
</reference>
<gene>
    <name evidence="3" type="ORF">FDK13_28660</name>
</gene>
<feature type="chain" id="PRO_5020336858" evidence="1">
    <location>
        <begin position="21"/>
        <end position="170"/>
    </location>
</feature>
<feature type="domain" description="Lipocalin-like" evidence="2">
    <location>
        <begin position="40"/>
        <end position="160"/>
    </location>
</feature>
<proteinExistence type="predicted"/>
<protein>
    <submittedName>
        <fullName evidence="3">Lipocalin-like domain-containing protein</fullName>
    </submittedName>
</protein>
<evidence type="ECO:0000256" key="1">
    <source>
        <dbReference type="SAM" id="SignalP"/>
    </source>
</evidence>
<evidence type="ECO:0000313" key="3">
    <source>
        <dbReference type="EMBL" id="TKT87572.1"/>
    </source>
</evidence>
<keyword evidence="4" id="KW-1185">Reference proteome</keyword>
<dbReference type="AlphaFoldDB" id="A0A4U6CSL5"/>
<keyword evidence="1" id="KW-0732">Signal</keyword>
<dbReference type="OrthoDB" id="118834at2"/>
<dbReference type="InterPro" id="IPR024311">
    <property type="entry name" value="Lipocalin-like"/>
</dbReference>
<name>A0A4U6CSL5_9BACT</name>
<dbReference type="EMBL" id="SZVO01000018">
    <property type="protein sequence ID" value="TKT87572.1"/>
    <property type="molecule type" value="Genomic_DNA"/>
</dbReference>
<organism evidence="3 4">
    <name type="scientific">Dyadobacter frigoris</name>
    <dbReference type="NCBI Taxonomy" id="2576211"/>
    <lineage>
        <taxon>Bacteria</taxon>
        <taxon>Pseudomonadati</taxon>
        <taxon>Bacteroidota</taxon>
        <taxon>Cytophagia</taxon>
        <taxon>Cytophagales</taxon>
        <taxon>Spirosomataceae</taxon>
        <taxon>Dyadobacter</taxon>
    </lineage>
</organism>
<accession>A0A4U6CSL5</accession>
<evidence type="ECO:0000259" key="2">
    <source>
        <dbReference type="Pfam" id="PF13924"/>
    </source>
</evidence>
<sequence>MKKLYFLLVFALLQTSNSFGQNTIKSSKPKIPTTQLEKLIGTWRLIEFADLDSVTSKWTYRYGINPKGYFTYTKSGILNLNISAETPLKISEDSAKNYNINLLNWVTHFSLGYFGTYTVDFNKSIVTHHVKGGSLPWYIDTDQPRQFILKGDTLIIGDTKTWKRILVKTD</sequence>
<feature type="signal peptide" evidence="1">
    <location>
        <begin position="1"/>
        <end position="20"/>
    </location>
</feature>
<dbReference type="RefSeq" id="WP_137343460.1">
    <property type="nucleotide sequence ID" value="NZ_BSQH01000005.1"/>
</dbReference>
<dbReference type="Pfam" id="PF13924">
    <property type="entry name" value="Lipocalin_5"/>
    <property type="match status" value="1"/>
</dbReference>
<comment type="caution">
    <text evidence="3">The sequence shown here is derived from an EMBL/GenBank/DDBJ whole genome shotgun (WGS) entry which is preliminary data.</text>
</comment>
<evidence type="ECO:0000313" key="4">
    <source>
        <dbReference type="Proteomes" id="UP000304900"/>
    </source>
</evidence>
<dbReference type="Proteomes" id="UP000304900">
    <property type="component" value="Unassembled WGS sequence"/>
</dbReference>